<dbReference type="PROSITE" id="PS50294">
    <property type="entry name" value="WD_REPEATS_REGION"/>
    <property type="match status" value="1"/>
</dbReference>
<dbReference type="PROSITE" id="PS50082">
    <property type="entry name" value="WD_REPEATS_2"/>
    <property type="match status" value="3"/>
</dbReference>
<dbReference type="GO" id="GO:0034399">
    <property type="term" value="C:nuclear periphery"/>
    <property type="evidence" value="ECO:0007669"/>
    <property type="project" value="EnsemblFungi"/>
</dbReference>
<dbReference type="InterPro" id="IPR020472">
    <property type="entry name" value="WD40_PAC1"/>
</dbReference>
<dbReference type="SUPFAM" id="SSF53187">
    <property type="entry name" value="Zn-dependent exopeptidases"/>
    <property type="match status" value="1"/>
</dbReference>
<dbReference type="Gene3D" id="3.40.630.10">
    <property type="entry name" value="Zn peptidases"/>
    <property type="match status" value="1"/>
</dbReference>
<dbReference type="SUPFAM" id="SSF55031">
    <property type="entry name" value="Bacterial exopeptidase dimerisation domain"/>
    <property type="match status" value="1"/>
</dbReference>
<dbReference type="EMBL" id="CP014503">
    <property type="protein sequence ID" value="ANB15209.1"/>
    <property type="molecule type" value="Genomic_DNA"/>
</dbReference>
<dbReference type="GO" id="GO:0061672">
    <property type="term" value="C:glutathione hydrolase complex"/>
    <property type="evidence" value="ECO:0007669"/>
    <property type="project" value="EnsemblFungi"/>
</dbReference>
<evidence type="ECO:0000256" key="6">
    <source>
        <dbReference type="ARBA" id="ARBA00022801"/>
    </source>
</evidence>
<proteinExistence type="inferred from homology"/>
<dbReference type="OrthoDB" id="7832001at2759"/>
<dbReference type="Pfam" id="PF01546">
    <property type="entry name" value="Peptidase_M20"/>
    <property type="match status" value="1"/>
</dbReference>
<keyword evidence="2 7" id="KW-0853">WD repeat</keyword>
<keyword evidence="3" id="KW-0645">Protease</keyword>
<evidence type="ECO:0000256" key="7">
    <source>
        <dbReference type="PROSITE-ProRule" id="PRU00221"/>
    </source>
</evidence>
<dbReference type="Pfam" id="PF07687">
    <property type="entry name" value="M20_dimer"/>
    <property type="match status" value="1"/>
</dbReference>
<evidence type="ECO:0000256" key="4">
    <source>
        <dbReference type="ARBA" id="ARBA00022723"/>
    </source>
</evidence>
<dbReference type="Gene3D" id="2.130.10.10">
    <property type="entry name" value="YVTN repeat-like/Quinoprotein amine dehydrogenase"/>
    <property type="match status" value="3"/>
</dbReference>
<dbReference type="Pfam" id="PF00400">
    <property type="entry name" value="WD40"/>
    <property type="match status" value="3"/>
</dbReference>
<dbReference type="PRINTS" id="PR00320">
    <property type="entry name" value="GPROTEINBRPT"/>
</dbReference>
<dbReference type="PIRSF" id="PIRSF037237">
    <property type="entry name" value="Peptidase_WD_repeats_DUG2"/>
    <property type="match status" value="1"/>
</dbReference>
<dbReference type="InterPro" id="IPR051458">
    <property type="entry name" value="Cyt/Met_Dipeptidase"/>
</dbReference>
<dbReference type="GO" id="GO:0006508">
    <property type="term" value="P:proteolysis"/>
    <property type="evidence" value="ECO:0007669"/>
    <property type="project" value="UniProtKB-KW"/>
</dbReference>
<dbReference type="PANTHER" id="PTHR43270">
    <property type="entry name" value="BETA-ALA-HIS DIPEPTIDASE"/>
    <property type="match status" value="1"/>
</dbReference>
<evidence type="ECO:0000256" key="1">
    <source>
        <dbReference type="ARBA" id="ARBA00006247"/>
    </source>
</evidence>
<feature type="repeat" description="WD" evidence="7">
    <location>
        <begin position="55"/>
        <end position="82"/>
    </location>
</feature>
<dbReference type="InterPro" id="IPR001680">
    <property type="entry name" value="WD40_rpt"/>
</dbReference>
<protein>
    <submittedName>
        <fullName evidence="10">Glutamine amidotransferase subunit DUG2</fullName>
    </submittedName>
</protein>
<dbReference type="InterPro" id="IPR015943">
    <property type="entry name" value="WD40/YVTN_repeat-like_dom_sf"/>
</dbReference>
<dbReference type="InterPro" id="IPR036264">
    <property type="entry name" value="Bact_exopeptidase_dim_dom"/>
</dbReference>
<sequence length="902" mass="98967">MSLVTSASYVYAGTETGEILIYDLETYQFKESLPGHNGSIFSLLLTSCAATPTKPSHNLLVSAASDSLIKVWSLSTLSELYTIYSYYDIGDIFSLAWSQDYQTLYFGAQNASIQWIKLHGDATEAGTKQDPSGLPSVRFDKFFDSTGPGGKLSPQQHAIKLKRSSSSSRSSFTDLTKAGLRRESPGPFQTSGSPLVNERLLSSTENDGTNDSAVAVDGDVSSVFSFVNDSTDSFNANSNDSSLLEVLRSNIVRFAHNGYIHSMLVTKTVSTNNGLDVLVSGAGDGTVKIWNLNKGSTLHLLRSLELENSIMSMIRGTDSFLYCGLTNGQVVMYDIDTSQVLRVDTQESSDVMALCAVGESVFKGTAGLVQKWDPSKYCRSEWKAHNGLTLAMAFSSYKSNPVLISGGNDATIALWDINNTVKTASEIPSLGPLSISPPTATPNLTSSPSVAEPLTNNVVALDNDNMIQTLTEFVSYKTISGYDFRHWSDNRRCATYLRSLLNHFGASSQLLAVHPNGNPIVYGCFSGIDSGNNSKKSRILFYGHYDVITASRSDKWETDPFDLTAIDGYLYGRGVSDNKGPILAAIFAVAELFQSSKLQNDVVFLFEGEEECGSTGFSETILKNKELIGNIDWIILSNSYWLDDTTPCLNYGLRGIINACITVSSDKPDLHSGVHGGVHREPTVDMVNLLAKLTSDDGKILIPQFDDSVRPVDAEEDKLYEAITRTPGVLEDKETLMRKWRYPSMTIHGINASGPGNTTVIPASVSASISFRIVPDQDIEQIKKSVQDYLEGSFLKFRSSNKLSVNFSHEAEPWLGDPTNKPFQILRRALRNEWQVEPLFIREGGSIPVVRVLEKIFDAPAAQLPCGQASDHAHLDNERLRITNFFKTRNVFKQAFTELCKD</sequence>
<evidence type="ECO:0000256" key="3">
    <source>
        <dbReference type="ARBA" id="ARBA00022670"/>
    </source>
</evidence>
<evidence type="ECO:0000313" key="10">
    <source>
        <dbReference type="EMBL" id="ANB15209.1"/>
    </source>
</evidence>
<dbReference type="Proteomes" id="UP000189580">
    <property type="component" value="Chromosome b"/>
</dbReference>
<dbReference type="GeneID" id="30034788"/>
<dbReference type="InterPro" id="IPR019775">
    <property type="entry name" value="WD40_repeat_CS"/>
</dbReference>
<dbReference type="GO" id="GO:0006751">
    <property type="term" value="P:glutathione catabolic process"/>
    <property type="evidence" value="ECO:0007669"/>
    <property type="project" value="EnsemblFungi"/>
</dbReference>
<dbReference type="GO" id="GO:0005737">
    <property type="term" value="C:cytoplasm"/>
    <property type="evidence" value="ECO:0007669"/>
    <property type="project" value="EnsemblFungi"/>
</dbReference>
<evidence type="ECO:0000256" key="8">
    <source>
        <dbReference type="SAM" id="MobiDB-lite"/>
    </source>
</evidence>
<dbReference type="GO" id="GO:0046872">
    <property type="term" value="F:metal ion binding"/>
    <property type="evidence" value="ECO:0007669"/>
    <property type="project" value="UniProtKB-KW"/>
</dbReference>
<keyword evidence="4" id="KW-0479">Metal-binding</keyword>
<feature type="region of interest" description="Disordered" evidence="8">
    <location>
        <begin position="147"/>
        <end position="196"/>
    </location>
</feature>
<evidence type="ECO:0000313" key="11">
    <source>
        <dbReference type="Proteomes" id="UP000189580"/>
    </source>
</evidence>
<dbReference type="RefSeq" id="XP_018737686.1">
    <property type="nucleotide sequence ID" value="XM_018879806.1"/>
</dbReference>
<accession>A0A167FET0</accession>
<dbReference type="PROSITE" id="PS00678">
    <property type="entry name" value="WD_REPEATS_1"/>
    <property type="match status" value="2"/>
</dbReference>
<feature type="domain" description="Peptidase M20 dimerisation" evidence="9">
    <location>
        <begin position="651"/>
        <end position="791"/>
    </location>
</feature>
<feature type="repeat" description="WD" evidence="7">
    <location>
        <begin position="382"/>
        <end position="425"/>
    </location>
</feature>
<gene>
    <name evidence="10" type="primary">DUG2</name>
    <name evidence="10" type="ORF">AWJ20_2833</name>
</gene>
<dbReference type="SMART" id="SM00320">
    <property type="entry name" value="WD40"/>
    <property type="match status" value="5"/>
</dbReference>
<dbReference type="GO" id="GO:0042802">
    <property type="term" value="F:identical protein binding"/>
    <property type="evidence" value="ECO:0007669"/>
    <property type="project" value="EnsemblFungi"/>
</dbReference>
<feature type="repeat" description="WD" evidence="7">
    <location>
        <begin position="278"/>
        <end position="300"/>
    </location>
</feature>
<dbReference type="KEGG" id="slb:AWJ20_2833"/>
<evidence type="ECO:0000256" key="2">
    <source>
        <dbReference type="ARBA" id="ARBA00022574"/>
    </source>
</evidence>
<dbReference type="InterPro" id="IPR002933">
    <property type="entry name" value="Peptidase_M20"/>
</dbReference>
<dbReference type="SUPFAM" id="SSF50978">
    <property type="entry name" value="WD40 repeat-like"/>
    <property type="match status" value="1"/>
</dbReference>
<dbReference type="InterPro" id="IPR011650">
    <property type="entry name" value="Peptidase_M20_dimer"/>
</dbReference>
<evidence type="ECO:0000259" key="9">
    <source>
        <dbReference type="Pfam" id="PF07687"/>
    </source>
</evidence>
<dbReference type="GO" id="GO:0036374">
    <property type="term" value="F:glutathione hydrolase activity"/>
    <property type="evidence" value="ECO:0007669"/>
    <property type="project" value="EnsemblFungi"/>
</dbReference>
<organism evidence="10 11">
    <name type="scientific">Sugiyamaella lignohabitans</name>
    <dbReference type="NCBI Taxonomy" id="796027"/>
    <lineage>
        <taxon>Eukaryota</taxon>
        <taxon>Fungi</taxon>
        <taxon>Dikarya</taxon>
        <taxon>Ascomycota</taxon>
        <taxon>Saccharomycotina</taxon>
        <taxon>Dipodascomycetes</taxon>
        <taxon>Dipodascales</taxon>
        <taxon>Trichomonascaceae</taxon>
        <taxon>Sugiyamaella</taxon>
    </lineage>
</organism>
<keyword evidence="5" id="KW-0677">Repeat</keyword>
<dbReference type="Gene3D" id="3.30.70.360">
    <property type="match status" value="1"/>
</dbReference>
<evidence type="ECO:0000256" key="5">
    <source>
        <dbReference type="ARBA" id="ARBA00022737"/>
    </source>
</evidence>
<dbReference type="InterPro" id="IPR017149">
    <property type="entry name" value="GSH_degradosome_Dug2"/>
</dbReference>
<name>A0A167FET0_9ASCO</name>
<dbReference type="PANTHER" id="PTHR43270:SF8">
    <property type="entry name" value="DI- AND TRIPEPTIDASE DUG2-RELATED"/>
    <property type="match status" value="1"/>
</dbReference>
<dbReference type="AlphaFoldDB" id="A0A167FET0"/>
<keyword evidence="10" id="KW-0315">Glutamine amidotransferase</keyword>
<dbReference type="GO" id="GO:0016740">
    <property type="term" value="F:transferase activity"/>
    <property type="evidence" value="ECO:0007669"/>
    <property type="project" value="UniProtKB-KW"/>
</dbReference>
<feature type="compositionally biased region" description="Polar residues" evidence="8">
    <location>
        <begin position="187"/>
        <end position="196"/>
    </location>
</feature>
<keyword evidence="10" id="KW-0808">Transferase</keyword>
<dbReference type="InterPro" id="IPR036322">
    <property type="entry name" value="WD40_repeat_dom_sf"/>
</dbReference>
<comment type="similarity">
    <text evidence="1">Belongs to the peptidase M20A family.</text>
</comment>
<keyword evidence="11" id="KW-1185">Reference proteome</keyword>
<reference evidence="10 11" key="1">
    <citation type="submission" date="2016-02" db="EMBL/GenBank/DDBJ databases">
        <title>Complete genome sequence and transcriptome regulation of the pentose utilising yeast Sugiyamaella lignohabitans.</title>
        <authorList>
            <person name="Bellasio M."/>
            <person name="Peymann A."/>
            <person name="Valli M."/>
            <person name="Sipitzky M."/>
            <person name="Graf A."/>
            <person name="Sauer M."/>
            <person name="Marx H."/>
            <person name="Mattanovich D."/>
        </authorList>
    </citation>
    <scope>NUCLEOTIDE SEQUENCE [LARGE SCALE GENOMIC DNA]</scope>
    <source>
        <strain evidence="10 11">CBS 10342</strain>
    </source>
</reference>
<keyword evidence="6" id="KW-0378">Hydrolase</keyword>